<keyword evidence="2" id="KW-0238">DNA-binding</keyword>
<evidence type="ECO:0000256" key="2">
    <source>
        <dbReference type="ARBA" id="ARBA00023125"/>
    </source>
</evidence>
<dbReference type="AlphaFoldDB" id="A0A3E1P027"/>
<evidence type="ECO:0000313" key="6">
    <source>
        <dbReference type="Proteomes" id="UP000261174"/>
    </source>
</evidence>
<protein>
    <submittedName>
        <fullName evidence="5">AraC family transcriptional regulator</fullName>
    </submittedName>
</protein>
<dbReference type="PANTHER" id="PTHR43280:SF32">
    <property type="entry name" value="TRANSCRIPTIONAL REGULATORY PROTEIN"/>
    <property type="match status" value="1"/>
</dbReference>
<dbReference type="PANTHER" id="PTHR43280">
    <property type="entry name" value="ARAC-FAMILY TRANSCRIPTIONAL REGULATOR"/>
    <property type="match status" value="1"/>
</dbReference>
<feature type="domain" description="HTH araC/xylS-type" evidence="4">
    <location>
        <begin position="185"/>
        <end position="283"/>
    </location>
</feature>
<comment type="caution">
    <text evidence="5">The sequence shown here is derived from an EMBL/GenBank/DDBJ whole genome shotgun (WGS) entry which is preliminary data.</text>
</comment>
<dbReference type="InterPro" id="IPR009057">
    <property type="entry name" value="Homeodomain-like_sf"/>
</dbReference>
<dbReference type="PROSITE" id="PS01124">
    <property type="entry name" value="HTH_ARAC_FAMILY_2"/>
    <property type="match status" value="1"/>
</dbReference>
<gene>
    <name evidence="5" type="ORF">DXN04_16335</name>
</gene>
<keyword evidence="1" id="KW-0805">Transcription regulation</keyword>
<evidence type="ECO:0000313" key="5">
    <source>
        <dbReference type="EMBL" id="RFM33529.1"/>
    </source>
</evidence>
<dbReference type="PRINTS" id="PR00032">
    <property type="entry name" value="HTHARAC"/>
</dbReference>
<dbReference type="SMART" id="SM00342">
    <property type="entry name" value="HTH_ARAC"/>
    <property type="match status" value="1"/>
</dbReference>
<evidence type="ECO:0000256" key="1">
    <source>
        <dbReference type="ARBA" id="ARBA00023015"/>
    </source>
</evidence>
<dbReference type="InterPro" id="IPR020449">
    <property type="entry name" value="Tscrpt_reg_AraC-type_HTH"/>
</dbReference>
<dbReference type="Gene3D" id="1.10.10.60">
    <property type="entry name" value="Homeodomain-like"/>
    <property type="match status" value="1"/>
</dbReference>
<dbReference type="GO" id="GO:0043565">
    <property type="term" value="F:sequence-specific DNA binding"/>
    <property type="evidence" value="ECO:0007669"/>
    <property type="project" value="InterPro"/>
</dbReference>
<keyword evidence="3" id="KW-0804">Transcription</keyword>
<organism evidence="5 6">
    <name type="scientific">Chitinophaga silvisoli</name>
    <dbReference type="NCBI Taxonomy" id="2291814"/>
    <lineage>
        <taxon>Bacteria</taxon>
        <taxon>Pseudomonadati</taxon>
        <taxon>Bacteroidota</taxon>
        <taxon>Chitinophagia</taxon>
        <taxon>Chitinophagales</taxon>
        <taxon>Chitinophagaceae</taxon>
        <taxon>Chitinophaga</taxon>
    </lineage>
</organism>
<dbReference type="SUPFAM" id="SSF46689">
    <property type="entry name" value="Homeodomain-like"/>
    <property type="match status" value="1"/>
</dbReference>
<keyword evidence="6" id="KW-1185">Reference proteome</keyword>
<accession>A0A3E1P027</accession>
<dbReference type="RefSeq" id="WP_116854452.1">
    <property type="nucleotide sequence ID" value="NZ_QTJV01000006.1"/>
</dbReference>
<dbReference type="InterPro" id="IPR018060">
    <property type="entry name" value="HTH_AraC"/>
</dbReference>
<reference evidence="5 6" key="1">
    <citation type="submission" date="2018-08" db="EMBL/GenBank/DDBJ databases">
        <title>Chitinophaga sp. K20C18050901, a novel bacterium isolated from forest soil.</title>
        <authorList>
            <person name="Wang C."/>
        </authorList>
    </citation>
    <scope>NUCLEOTIDE SEQUENCE [LARGE SCALE GENOMIC DNA]</scope>
    <source>
        <strain evidence="5 6">K20C18050901</strain>
    </source>
</reference>
<dbReference type="Proteomes" id="UP000261174">
    <property type="component" value="Unassembled WGS sequence"/>
</dbReference>
<dbReference type="OrthoDB" id="1096411at2"/>
<evidence type="ECO:0000259" key="4">
    <source>
        <dbReference type="PROSITE" id="PS01124"/>
    </source>
</evidence>
<proteinExistence type="predicted"/>
<dbReference type="GO" id="GO:0003700">
    <property type="term" value="F:DNA-binding transcription factor activity"/>
    <property type="evidence" value="ECO:0007669"/>
    <property type="project" value="InterPro"/>
</dbReference>
<name>A0A3E1P027_9BACT</name>
<dbReference type="EMBL" id="QTJV01000006">
    <property type="protein sequence ID" value="RFM33529.1"/>
    <property type="molecule type" value="Genomic_DNA"/>
</dbReference>
<sequence length="286" mass="32718">MPKKNTPIPIITLPPDLDVGILFFRTSIKSLKGLVKEVQQAHRDNWHLFTLQIAGTTVMEVDFQMNIIKSHAAAYMHPSQVHRVVAFKDADFYSLIIDNKSLKPEYLKMLEELSPVKPLLLDKKTFALLNDIASICIKIFNNKESKLRASLLKDSCHTFIAAILSQYLAQSNPTDTSTRYDIIAKAFKSALEENFTRIKSPKEYAKGLNISTPYLNECVKHTTGRSVSYQIQQRIILEAERLLYHSNKSVKEIAHELGYDDHSYFIRLFSRVAGMTPLAFRNKNRE</sequence>
<evidence type="ECO:0000256" key="3">
    <source>
        <dbReference type="ARBA" id="ARBA00023163"/>
    </source>
</evidence>
<dbReference type="Pfam" id="PF12833">
    <property type="entry name" value="HTH_18"/>
    <property type="match status" value="1"/>
</dbReference>